<dbReference type="HOGENOM" id="CLU_780831_0_0_1"/>
<dbReference type="Proteomes" id="UP000015241">
    <property type="component" value="Unassembled WGS sequence"/>
</dbReference>
<evidence type="ECO:0000259" key="3">
    <source>
        <dbReference type="Pfam" id="PF20151"/>
    </source>
</evidence>
<feature type="domain" description="DUF6533" evidence="3">
    <location>
        <begin position="22"/>
        <end position="61"/>
    </location>
</feature>
<organism evidence="4 5">
    <name type="scientific">Fomitopsis schrenkii</name>
    <name type="common">Brown rot fungus</name>
    <dbReference type="NCBI Taxonomy" id="2126942"/>
    <lineage>
        <taxon>Eukaryota</taxon>
        <taxon>Fungi</taxon>
        <taxon>Dikarya</taxon>
        <taxon>Basidiomycota</taxon>
        <taxon>Agaricomycotina</taxon>
        <taxon>Agaricomycetes</taxon>
        <taxon>Polyporales</taxon>
        <taxon>Fomitopsis</taxon>
    </lineage>
</organism>
<dbReference type="OrthoDB" id="2804213at2759"/>
<dbReference type="InParanoid" id="S8EBP3"/>
<keyword evidence="5" id="KW-1185">Reference proteome</keyword>
<dbReference type="AlphaFoldDB" id="S8EBP3"/>
<feature type="transmembrane region" description="Helical" evidence="2">
    <location>
        <begin position="73"/>
        <end position="94"/>
    </location>
</feature>
<feature type="transmembrane region" description="Helical" evidence="2">
    <location>
        <begin position="12"/>
        <end position="32"/>
    </location>
</feature>
<evidence type="ECO:0000256" key="2">
    <source>
        <dbReference type="SAM" id="Phobius"/>
    </source>
</evidence>
<evidence type="ECO:0000313" key="5">
    <source>
        <dbReference type="Proteomes" id="UP000015241"/>
    </source>
</evidence>
<dbReference type="InterPro" id="IPR045340">
    <property type="entry name" value="DUF6533"/>
</dbReference>
<accession>S8EBP3</accession>
<keyword evidence="2" id="KW-0812">Transmembrane</keyword>
<name>S8EBP3_FOMSC</name>
<keyword evidence="2" id="KW-1133">Transmembrane helix</keyword>
<gene>
    <name evidence="4" type="ORF">FOMPIDRAFT_114781</name>
</gene>
<evidence type="ECO:0000256" key="1">
    <source>
        <dbReference type="SAM" id="MobiDB-lite"/>
    </source>
</evidence>
<feature type="compositionally biased region" description="Acidic residues" evidence="1">
    <location>
        <begin position="311"/>
        <end position="327"/>
    </location>
</feature>
<keyword evidence="2" id="KW-0472">Membrane</keyword>
<proteinExistence type="predicted"/>
<reference evidence="4 5" key="1">
    <citation type="journal article" date="2012" name="Science">
        <title>The Paleozoic origin of enzymatic lignin decomposition reconstructed from 31 fungal genomes.</title>
        <authorList>
            <person name="Floudas D."/>
            <person name="Binder M."/>
            <person name="Riley R."/>
            <person name="Barry K."/>
            <person name="Blanchette R.A."/>
            <person name="Henrissat B."/>
            <person name="Martinez A.T."/>
            <person name="Otillar R."/>
            <person name="Spatafora J.W."/>
            <person name="Yadav J.S."/>
            <person name="Aerts A."/>
            <person name="Benoit I."/>
            <person name="Boyd A."/>
            <person name="Carlson A."/>
            <person name="Copeland A."/>
            <person name="Coutinho P.M."/>
            <person name="de Vries R.P."/>
            <person name="Ferreira P."/>
            <person name="Findley K."/>
            <person name="Foster B."/>
            <person name="Gaskell J."/>
            <person name="Glotzer D."/>
            <person name="Gorecki P."/>
            <person name="Heitman J."/>
            <person name="Hesse C."/>
            <person name="Hori C."/>
            <person name="Igarashi K."/>
            <person name="Jurgens J.A."/>
            <person name="Kallen N."/>
            <person name="Kersten P."/>
            <person name="Kohler A."/>
            <person name="Kuees U."/>
            <person name="Kumar T.K.A."/>
            <person name="Kuo A."/>
            <person name="LaButti K."/>
            <person name="Larrondo L.F."/>
            <person name="Lindquist E."/>
            <person name="Ling A."/>
            <person name="Lombard V."/>
            <person name="Lucas S."/>
            <person name="Lundell T."/>
            <person name="Martin R."/>
            <person name="McLaughlin D.J."/>
            <person name="Morgenstern I."/>
            <person name="Morin E."/>
            <person name="Murat C."/>
            <person name="Nagy L.G."/>
            <person name="Nolan M."/>
            <person name="Ohm R.A."/>
            <person name="Patyshakuliyeva A."/>
            <person name="Rokas A."/>
            <person name="Ruiz-Duenas F.J."/>
            <person name="Sabat G."/>
            <person name="Salamov A."/>
            <person name="Samejima M."/>
            <person name="Schmutz J."/>
            <person name="Slot J.C."/>
            <person name="St John F."/>
            <person name="Stenlid J."/>
            <person name="Sun H."/>
            <person name="Sun S."/>
            <person name="Syed K."/>
            <person name="Tsang A."/>
            <person name="Wiebenga A."/>
            <person name="Young D."/>
            <person name="Pisabarro A."/>
            <person name="Eastwood D.C."/>
            <person name="Martin F."/>
            <person name="Cullen D."/>
            <person name="Grigoriev I.V."/>
            <person name="Hibbett D.S."/>
        </authorList>
    </citation>
    <scope>NUCLEOTIDE SEQUENCE</scope>
    <source>
        <strain evidence="5">FP-58527</strain>
    </source>
</reference>
<evidence type="ECO:0000313" key="4">
    <source>
        <dbReference type="EMBL" id="EPT02053.1"/>
    </source>
</evidence>
<sequence length="355" mass="37553">MSGITTAQMNALIDQAFLANALCIVGLVIYLYDRCLTFKGEVETIWRGSSISIATALYVLLHLSEVLSQCCAVAFNFITGCELATFVVGAVFSVSKGGFTGLRAYAISGRSMTLLIAQASTLYENSTEPGIGCVIAVGIDTKINRYNSRVNPSGVIVTGGLCNLVSEALLIAATWHRCAPLTVKASGGRFGTESQFKSKLSVVIFRAGAVYFVVIPALSVVTTALSFIEVAYYSSLVDGIATACVCINLGSKKFGHDTLHSLQVNLLSHFFMNLRDANTDATGGTLHASQMTDPRFNRVVGNLAGSISYDADSEADEDDAEGTDMENDSGSGDGPERGEVTEASGDTTSRHNDVL</sequence>
<feature type="region of interest" description="Disordered" evidence="1">
    <location>
        <begin position="310"/>
        <end position="355"/>
    </location>
</feature>
<feature type="transmembrane region" description="Helical" evidence="2">
    <location>
        <begin position="44"/>
        <end position="61"/>
    </location>
</feature>
<feature type="transmembrane region" description="Helical" evidence="2">
    <location>
        <begin position="203"/>
        <end position="225"/>
    </location>
</feature>
<protein>
    <recommendedName>
        <fullName evidence="3">DUF6533 domain-containing protein</fullName>
    </recommendedName>
</protein>
<dbReference type="EMBL" id="KE504138">
    <property type="protein sequence ID" value="EPT02053.1"/>
    <property type="molecule type" value="Genomic_DNA"/>
</dbReference>
<dbReference type="Pfam" id="PF20151">
    <property type="entry name" value="DUF6533"/>
    <property type="match status" value="1"/>
</dbReference>